<accession>A0ABV3QAA7</accession>
<feature type="transmembrane region" description="Helical" evidence="1">
    <location>
        <begin position="41"/>
        <end position="59"/>
    </location>
</feature>
<evidence type="ECO:0000313" key="3">
    <source>
        <dbReference type="Proteomes" id="UP001556040"/>
    </source>
</evidence>
<gene>
    <name evidence="2" type="ORF">AB1471_18235</name>
</gene>
<comment type="caution">
    <text evidence="2">The sequence shown here is derived from an EMBL/GenBank/DDBJ whole genome shotgun (WGS) entry which is preliminary data.</text>
</comment>
<name>A0ABV3QAA7_9BACL</name>
<evidence type="ECO:0000256" key="1">
    <source>
        <dbReference type="SAM" id="Phobius"/>
    </source>
</evidence>
<proteinExistence type="predicted"/>
<feature type="non-terminal residue" evidence="2">
    <location>
        <position position="1"/>
    </location>
</feature>
<keyword evidence="1" id="KW-1133">Transmembrane helix</keyword>
<dbReference type="EMBL" id="JBFMIA010000378">
    <property type="protein sequence ID" value="MEW9503663.1"/>
    <property type="molecule type" value="Genomic_DNA"/>
</dbReference>
<organism evidence="2 3">
    <name type="scientific">Jeotgalibacillus marinus</name>
    <dbReference type="NCBI Taxonomy" id="86667"/>
    <lineage>
        <taxon>Bacteria</taxon>
        <taxon>Bacillati</taxon>
        <taxon>Bacillota</taxon>
        <taxon>Bacilli</taxon>
        <taxon>Bacillales</taxon>
        <taxon>Caryophanaceae</taxon>
        <taxon>Jeotgalibacillus</taxon>
    </lineage>
</organism>
<dbReference type="RefSeq" id="WP_367781120.1">
    <property type="nucleotide sequence ID" value="NZ_JBFMIA010000378.1"/>
</dbReference>
<keyword evidence="1" id="KW-0472">Membrane</keyword>
<reference evidence="2 3" key="1">
    <citation type="journal article" date="1979" name="Int. J. Syst. Evol. Microbiol.">
        <title>Bacillus globisporus subsp. marinus subsp. nov.</title>
        <authorList>
            <person name="Liu H."/>
        </authorList>
    </citation>
    <scope>NUCLEOTIDE SEQUENCE [LARGE SCALE GENOMIC DNA]</scope>
    <source>
        <strain evidence="2 3">DSM 1297</strain>
    </source>
</reference>
<sequence length="61" mass="6621">APGLSSHPELPSSQPPSFFAPVSHFTGGVPRIVYLRFMLRSLIPLAASLTALFSTLYLYTV</sequence>
<protein>
    <submittedName>
        <fullName evidence="2">Uncharacterized protein</fullName>
    </submittedName>
</protein>
<evidence type="ECO:0000313" key="2">
    <source>
        <dbReference type="EMBL" id="MEW9503663.1"/>
    </source>
</evidence>
<dbReference type="Proteomes" id="UP001556040">
    <property type="component" value="Unassembled WGS sequence"/>
</dbReference>
<keyword evidence="1" id="KW-0812">Transmembrane</keyword>
<keyword evidence="3" id="KW-1185">Reference proteome</keyword>